<evidence type="ECO:0000259" key="3">
    <source>
        <dbReference type="Pfam" id="PF02230"/>
    </source>
</evidence>
<dbReference type="AlphaFoldDB" id="A0A382ULU7"/>
<dbReference type="Gene3D" id="3.40.50.1820">
    <property type="entry name" value="alpha/beta hydrolase"/>
    <property type="match status" value="1"/>
</dbReference>
<dbReference type="InterPro" id="IPR029058">
    <property type="entry name" value="AB_hydrolase_fold"/>
</dbReference>
<dbReference type="GO" id="GO:0016787">
    <property type="term" value="F:hydrolase activity"/>
    <property type="evidence" value="ECO:0007669"/>
    <property type="project" value="UniProtKB-KW"/>
</dbReference>
<protein>
    <recommendedName>
        <fullName evidence="3">Phospholipase/carboxylesterase/thioesterase domain-containing protein</fullName>
    </recommendedName>
</protein>
<dbReference type="PANTHER" id="PTHR10655">
    <property type="entry name" value="LYSOPHOSPHOLIPASE-RELATED"/>
    <property type="match status" value="1"/>
</dbReference>
<evidence type="ECO:0000313" key="4">
    <source>
        <dbReference type="EMBL" id="SVD35246.1"/>
    </source>
</evidence>
<accession>A0A382ULU7</accession>
<dbReference type="PANTHER" id="PTHR10655:SF17">
    <property type="entry name" value="LYSOPHOSPHOLIPASE-LIKE PROTEIN 1"/>
    <property type="match status" value="1"/>
</dbReference>
<feature type="non-terminal residue" evidence="4">
    <location>
        <position position="248"/>
    </location>
</feature>
<comment type="similarity">
    <text evidence="1">Belongs to the AB hydrolase superfamily. AB hydrolase 2 family.</text>
</comment>
<evidence type="ECO:0000256" key="1">
    <source>
        <dbReference type="ARBA" id="ARBA00006499"/>
    </source>
</evidence>
<organism evidence="4">
    <name type="scientific">marine metagenome</name>
    <dbReference type="NCBI Taxonomy" id="408172"/>
    <lineage>
        <taxon>unclassified sequences</taxon>
        <taxon>metagenomes</taxon>
        <taxon>ecological metagenomes</taxon>
    </lineage>
</organism>
<feature type="domain" description="Phospholipase/carboxylesterase/thioesterase" evidence="3">
    <location>
        <begin position="21"/>
        <end position="239"/>
    </location>
</feature>
<proteinExistence type="inferred from homology"/>
<dbReference type="Pfam" id="PF02230">
    <property type="entry name" value="Abhydrolase_2"/>
    <property type="match status" value="1"/>
</dbReference>
<dbReference type="SUPFAM" id="SSF53474">
    <property type="entry name" value="alpha/beta-Hydrolases"/>
    <property type="match status" value="1"/>
</dbReference>
<evidence type="ECO:0000256" key="2">
    <source>
        <dbReference type="ARBA" id="ARBA00022801"/>
    </source>
</evidence>
<reference evidence="4" key="1">
    <citation type="submission" date="2018-05" db="EMBL/GenBank/DDBJ databases">
        <authorList>
            <person name="Lanie J.A."/>
            <person name="Ng W.-L."/>
            <person name="Kazmierczak K.M."/>
            <person name="Andrzejewski T.M."/>
            <person name="Davidsen T.M."/>
            <person name="Wayne K.J."/>
            <person name="Tettelin H."/>
            <person name="Glass J.I."/>
            <person name="Rusch D."/>
            <person name="Podicherti R."/>
            <person name="Tsui H.-C.T."/>
            <person name="Winkler M.E."/>
        </authorList>
    </citation>
    <scope>NUCLEOTIDE SEQUENCE</scope>
</reference>
<name>A0A382ULU7_9ZZZZ</name>
<dbReference type="InterPro" id="IPR050565">
    <property type="entry name" value="LYPA1-2/EST-like"/>
</dbReference>
<dbReference type="EMBL" id="UINC01145236">
    <property type="protein sequence ID" value="SVD35246.1"/>
    <property type="molecule type" value="Genomic_DNA"/>
</dbReference>
<gene>
    <name evidence="4" type="ORF">METZ01_LOCUS388100</name>
</gene>
<dbReference type="InterPro" id="IPR003140">
    <property type="entry name" value="PLipase/COase/thioEstase"/>
</dbReference>
<keyword evidence="2" id="KW-0378">Hydrolase</keyword>
<sequence>MKQSQKDLGGLQCTILDPVDANQKPELIVILCHGFGAPGDDLVPLGQWICQQNPGLGETVRFVFPEAPLSLSDMGMPGGRAWWMIDTHAMQRAIESGKPRDLSRDIPEGMPEASAMVSELVKQLMDFHELMADRMILGGFSQGSMVTTDVALRMMQAPGGLIVMSGTLVCESVWRELSQKRGMLKILQSHGRQDPILSFEGAKALRNLFLQSSFDHQFLPFDGVHSIPEEVIRAAAEMIIGHADSKKA</sequence>